<organism evidence="2 3">
    <name type="scientific">Chromobacterium alticapitis</name>
    <dbReference type="NCBI Taxonomy" id="2073169"/>
    <lineage>
        <taxon>Bacteria</taxon>
        <taxon>Pseudomonadati</taxon>
        <taxon>Pseudomonadota</taxon>
        <taxon>Betaproteobacteria</taxon>
        <taxon>Neisseriales</taxon>
        <taxon>Chromobacteriaceae</taxon>
        <taxon>Chromobacterium</taxon>
    </lineage>
</organism>
<proteinExistence type="predicted"/>
<sequence>MKTTLTSSALACSLLLSACGGGSDNNDSAAQTPAAHTNTIQSISGTAAVGSPLANAQITVKNIQGQVVKTFQTDANGGFSNINLDNAAAPLLLEARGVANDAPQLLHSVASANGVVNITPLTEAIVTLASGKDAGSCFVTAGDCAPTLTADALRQSQANLKAALATLSQTLQLEDKSDWIATSFKPNKTGHDKLLELVDIAAGDQAGTLIIRSKLGGNTVDVSR</sequence>
<feature type="chain" id="PRO_5015634669" description="Bacterial Ig domain-containing protein" evidence="1">
    <location>
        <begin position="19"/>
        <end position="224"/>
    </location>
</feature>
<dbReference type="RefSeq" id="WP_103904577.1">
    <property type="nucleotide sequence ID" value="NZ_PQWB01000197.1"/>
</dbReference>
<comment type="caution">
    <text evidence="2">The sequence shown here is derived from an EMBL/GenBank/DDBJ whole genome shotgun (WGS) entry which is preliminary data.</text>
</comment>
<dbReference type="AlphaFoldDB" id="A0A2S5DAA6"/>
<evidence type="ECO:0008006" key="4">
    <source>
        <dbReference type="Google" id="ProtNLM"/>
    </source>
</evidence>
<name>A0A2S5DAA6_9NEIS</name>
<evidence type="ECO:0000256" key="1">
    <source>
        <dbReference type="SAM" id="SignalP"/>
    </source>
</evidence>
<evidence type="ECO:0000313" key="2">
    <source>
        <dbReference type="EMBL" id="POZ59974.1"/>
    </source>
</evidence>
<dbReference type="Proteomes" id="UP000237082">
    <property type="component" value="Unassembled WGS sequence"/>
</dbReference>
<dbReference type="PROSITE" id="PS51257">
    <property type="entry name" value="PROKAR_LIPOPROTEIN"/>
    <property type="match status" value="1"/>
</dbReference>
<protein>
    <recommendedName>
        <fullName evidence="4">Bacterial Ig domain-containing protein</fullName>
    </recommendedName>
</protein>
<feature type="signal peptide" evidence="1">
    <location>
        <begin position="1"/>
        <end position="18"/>
    </location>
</feature>
<dbReference type="OrthoDB" id="8594693at2"/>
<accession>A0A2S5DAA6</accession>
<keyword evidence="3" id="KW-1185">Reference proteome</keyword>
<reference evidence="3" key="1">
    <citation type="submission" date="2018-02" db="EMBL/GenBank/DDBJ databases">
        <authorList>
            <person name="O'Hara-Hanley K."/>
            <person name="Soby S."/>
        </authorList>
    </citation>
    <scope>NUCLEOTIDE SEQUENCE [LARGE SCALE GENOMIC DNA]</scope>
    <source>
        <strain evidence="3">MWU14-2602</strain>
    </source>
</reference>
<evidence type="ECO:0000313" key="3">
    <source>
        <dbReference type="Proteomes" id="UP000237082"/>
    </source>
</evidence>
<keyword evidence="1" id="KW-0732">Signal</keyword>
<gene>
    <name evidence="2" type="ORF">C2I19_21335</name>
</gene>
<dbReference type="EMBL" id="PQWB01000197">
    <property type="protein sequence ID" value="POZ59974.1"/>
    <property type="molecule type" value="Genomic_DNA"/>
</dbReference>